<dbReference type="PANTHER" id="PTHR43364:SF4">
    <property type="entry name" value="NAD(P)-LINKED OXIDOREDUCTASE SUPERFAMILY PROTEIN"/>
    <property type="match status" value="1"/>
</dbReference>
<protein>
    <submittedName>
        <fullName evidence="3">Predicted oxidoreductase</fullName>
    </submittedName>
</protein>
<evidence type="ECO:0000313" key="4">
    <source>
        <dbReference type="Proteomes" id="UP000182347"/>
    </source>
</evidence>
<dbReference type="SUPFAM" id="SSF51430">
    <property type="entry name" value="NAD(P)-linked oxidoreductase"/>
    <property type="match status" value="1"/>
</dbReference>
<evidence type="ECO:0000313" key="3">
    <source>
        <dbReference type="EMBL" id="SDL80097.1"/>
    </source>
</evidence>
<sequence>MENMTMKQTNIETSKIGLGTWAIGGFQWGGTDEQEAERTIHAAFDKGIRLLDTAPGYGLGKAEKLIGKALQTSSLDRSEVILSSKTGLNWNEKDGVFRDSSKSFIHKDIERTLHHLQTDYIDVYHIHWPDTLTPFYETAEALNYLYKEGKIRAIGLSNFTTEQMDIFREAAPIHAIQVPHNLFERNSENELLPYAEEKELTAFLYSSLARGLLSGKMTKESRFPEGDIRRDTDPKFQSPRFEQYLRAVKELDELAQDRFQKNVLELALRWNLQQPGSTLSLWGARHPDQLAPLDDLWDFSIDDETMRDIDEILMRTVKSPIGVEFMAPPNKQQL</sequence>
<dbReference type="PANTHER" id="PTHR43364">
    <property type="entry name" value="NADH-SPECIFIC METHYLGLYOXAL REDUCTASE-RELATED"/>
    <property type="match status" value="1"/>
</dbReference>
<dbReference type="OrthoDB" id="9773828at2"/>
<dbReference type="AlphaFoldDB" id="A0A1G9N1U8"/>
<name>A0A1G9N1U8_9BACI</name>
<keyword evidence="4" id="KW-1185">Reference proteome</keyword>
<evidence type="ECO:0000259" key="2">
    <source>
        <dbReference type="Pfam" id="PF00248"/>
    </source>
</evidence>
<dbReference type="Proteomes" id="UP000182347">
    <property type="component" value="Unassembled WGS sequence"/>
</dbReference>
<dbReference type="Pfam" id="PF00248">
    <property type="entry name" value="Aldo_ket_red"/>
    <property type="match status" value="1"/>
</dbReference>
<proteinExistence type="predicted"/>
<dbReference type="EMBL" id="FNHF01000001">
    <property type="protein sequence ID" value="SDL80097.1"/>
    <property type="molecule type" value="Genomic_DNA"/>
</dbReference>
<dbReference type="GO" id="GO:0016491">
    <property type="term" value="F:oxidoreductase activity"/>
    <property type="evidence" value="ECO:0007669"/>
    <property type="project" value="UniProtKB-KW"/>
</dbReference>
<dbReference type="STRING" id="482461.SAMN05216244_0804"/>
<dbReference type="Gene3D" id="3.20.20.100">
    <property type="entry name" value="NADP-dependent oxidoreductase domain"/>
    <property type="match status" value="1"/>
</dbReference>
<accession>A0A1G9N1U8</accession>
<organism evidence="3 4">
    <name type="scientific">Sediminibacillus halophilus</name>
    <dbReference type="NCBI Taxonomy" id="482461"/>
    <lineage>
        <taxon>Bacteria</taxon>
        <taxon>Bacillati</taxon>
        <taxon>Bacillota</taxon>
        <taxon>Bacilli</taxon>
        <taxon>Bacillales</taxon>
        <taxon>Bacillaceae</taxon>
        <taxon>Sediminibacillus</taxon>
    </lineage>
</organism>
<dbReference type="InterPro" id="IPR023210">
    <property type="entry name" value="NADP_OxRdtase_dom"/>
</dbReference>
<dbReference type="InterPro" id="IPR018170">
    <property type="entry name" value="Aldo/ket_reductase_CS"/>
</dbReference>
<feature type="domain" description="NADP-dependent oxidoreductase" evidence="2">
    <location>
        <begin position="15"/>
        <end position="312"/>
    </location>
</feature>
<dbReference type="GO" id="GO:0005829">
    <property type="term" value="C:cytosol"/>
    <property type="evidence" value="ECO:0007669"/>
    <property type="project" value="TreeGrafter"/>
</dbReference>
<dbReference type="InterPro" id="IPR036812">
    <property type="entry name" value="NAD(P)_OxRdtase_dom_sf"/>
</dbReference>
<keyword evidence="1" id="KW-0560">Oxidoreductase</keyword>
<dbReference type="RefSeq" id="WP_074597552.1">
    <property type="nucleotide sequence ID" value="NZ_FNHF01000001.1"/>
</dbReference>
<reference evidence="4" key="1">
    <citation type="submission" date="2016-10" db="EMBL/GenBank/DDBJ databases">
        <authorList>
            <person name="Varghese N."/>
            <person name="Submissions S."/>
        </authorList>
    </citation>
    <scope>NUCLEOTIDE SEQUENCE [LARGE SCALE GENOMIC DNA]</scope>
    <source>
        <strain evidence="4">CGMCC 1.6199</strain>
    </source>
</reference>
<gene>
    <name evidence="3" type="ORF">SAMN05216244_0804</name>
</gene>
<evidence type="ECO:0000256" key="1">
    <source>
        <dbReference type="ARBA" id="ARBA00023002"/>
    </source>
</evidence>
<dbReference type="PROSITE" id="PS00062">
    <property type="entry name" value="ALDOKETO_REDUCTASE_2"/>
    <property type="match status" value="1"/>
</dbReference>
<dbReference type="InterPro" id="IPR050523">
    <property type="entry name" value="AKR_Detox_Biosynth"/>
</dbReference>